<evidence type="ECO:0000256" key="1">
    <source>
        <dbReference type="SAM" id="Phobius"/>
    </source>
</evidence>
<keyword evidence="1" id="KW-0812">Transmembrane</keyword>
<organism evidence="2 3">
    <name type="scientific">Xanthomarina gelatinilytica</name>
    <dbReference type="NCBI Taxonomy" id="1137281"/>
    <lineage>
        <taxon>Bacteria</taxon>
        <taxon>Pseudomonadati</taxon>
        <taxon>Bacteroidota</taxon>
        <taxon>Flavobacteriia</taxon>
        <taxon>Flavobacteriales</taxon>
        <taxon>Flavobacteriaceae</taxon>
        <taxon>Xanthomarina</taxon>
    </lineage>
</organism>
<proteinExistence type="predicted"/>
<protein>
    <submittedName>
        <fullName evidence="2">Uncharacterized protein</fullName>
    </submittedName>
</protein>
<dbReference type="EMBL" id="DPRK01000191">
    <property type="protein sequence ID" value="HCY82262.1"/>
    <property type="molecule type" value="Genomic_DNA"/>
</dbReference>
<dbReference type="Proteomes" id="UP000263268">
    <property type="component" value="Unassembled WGS sequence"/>
</dbReference>
<reference evidence="2 3" key="1">
    <citation type="journal article" date="2018" name="Nat. Biotechnol.">
        <title>A standardized bacterial taxonomy based on genome phylogeny substantially revises the tree of life.</title>
        <authorList>
            <person name="Parks D.H."/>
            <person name="Chuvochina M."/>
            <person name="Waite D.W."/>
            <person name="Rinke C."/>
            <person name="Skarshewski A."/>
            <person name="Chaumeil P.A."/>
            <person name="Hugenholtz P."/>
        </authorList>
    </citation>
    <scope>NUCLEOTIDE SEQUENCE [LARGE SCALE GENOMIC DNA]</scope>
    <source>
        <strain evidence="2">UBA10227</strain>
    </source>
</reference>
<name>A0A3D6BSQ4_9FLAO</name>
<gene>
    <name evidence="2" type="ORF">DHV22_12015</name>
</gene>
<evidence type="ECO:0000313" key="3">
    <source>
        <dbReference type="Proteomes" id="UP000263268"/>
    </source>
</evidence>
<feature type="transmembrane region" description="Helical" evidence="1">
    <location>
        <begin position="28"/>
        <end position="49"/>
    </location>
</feature>
<evidence type="ECO:0000313" key="2">
    <source>
        <dbReference type="EMBL" id="HCY82262.1"/>
    </source>
</evidence>
<sequence length="59" mass="6498">MEPQFFHRVSFWGGTAFGVLPNLPVEDVIITIIMAVIGAVASFSVSVVLKHFSRKHGKK</sequence>
<keyword evidence="1" id="KW-1133">Transmembrane helix</keyword>
<keyword evidence="1" id="KW-0472">Membrane</keyword>
<accession>A0A3D6BSQ4</accession>
<dbReference type="AlphaFoldDB" id="A0A3D6BSQ4"/>
<comment type="caution">
    <text evidence="2">The sequence shown here is derived from an EMBL/GenBank/DDBJ whole genome shotgun (WGS) entry which is preliminary data.</text>
</comment>